<dbReference type="Pfam" id="PF26639">
    <property type="entry name" value="Het-6_barrel"/>
    <property type="match status" value="1"/>
</dbReference>
<dbReference type="PANTHER" id="PTHR24148:SF64">
    <property type="entry name" value="HETEROKARYON INCOMPATIBILITY DOMAIN-CONTAINING PROTEIN"/>
    <property type="match status" value="1"/>
</dbReference>
<dbReference type="AlphaFoldDB" id="A0AAV9G4Q5"/>
<sequence>MDLPQYRYRRLPADSCSIRILLLPRGSGNILLGKLVDTKVRGGQSYEALSYVWGDPEKTHMLRLDGGKRLNITASLYHALNNLRPRSGGPGPGIRAVWADGVCINQEDEVERAQQVQIMASIYRSARQVVTYVGEPHGDIDRAVGLARTLIQLARQRRRDGLPVNPVMNTFDPEGFGLPSFSDKRWDTLREFTDGRWSTRMWIVQESLLNDNMRLLWGDRELDWDLVADLSSDVILPLCYPVHSGLMDNRTDSSSAGISRVVTMQSLFRQLRKTGRGMPMLTLLEGCRDLQCTDNKDRVFALASLASDFRPAVDYKKNIRQVYIDTAIGLLSSGTAVLSYAGLRRMIPQLPTWVPDWTVPSAQIPILQCRDFQASRPRTGLSSKPMCLDRHRGILRVRGVTYDRIQHVTEKLQLWLYLARMERAERAKAEAIRLLKLGYYPGNEVESYLEALWRTLINDTDHVKRDAHISYKDKAPCHLAQHFEAWVRPDGSISRSEAQAYLKKYSFTGRQEIAPTDEKVYTSHQISAALPLWFHKQQNNIPPNASVFKPLRGPPSIRDNHDVPGWQFRDAILRSGNLFRKLCTTERGYLGMVPDEAREGDILVFFAGAKVPHVLRPAEVALKVKGRRWPGWSFSLVGDCYLHGLMRGEAFPAGVRISWEELILV</sequence>
<reference evidence="2" key="2">
    <citation type="submission" date="2023-05" db="EMBL/GenBank/DDBJ databases">
        <authorList>
            <consortium name="Lawrence Berkeley National Laboratory"/>
            <person name="Steindorff A."/>
            <person name="Hensen N."/>
            <person name="Bonometti L."/>
            <person name="Westerberg I."/>
            <person name="Brannstrom I.O."/>
            <person name="Guillou S."/>
            <person name="Cros-Aarteil S."/>
            <person name="Calhoun S."/>
            <person name="Haridas S."/>
            <person name="Kuo A."/>
            <person name="Mondo S."/>
            <person name="Pangilinan J."/>
            <person name="Riley R."/>
            <person name="Labutti K."/>
            <person name="Andreopoulos B."/>
            <person name="Lipzen A."/>
            <person name="Chen C."/>
            <person name="Yanf M."/>
            <person name="Daum C."/>
            <person name="Ng V."/>
            <person name="Clum A."/>
            <person name="Ohm R."/>
            <person name="Martin F."/>
            <person name="Silar P."/>
            <person name="Natvig D."/>
            <person name="Lalanne C."/>
            <person name="Gautier V."/>
            <person name="Ament-Velasquez S.L."/>
            <person name="Kruys A."/>
            <person name="Hutchinson M.I."/>
            <person name="Powell A.J."/>
            <person name="Barry K."/>
            <person name="Miller A.N."/>
            <person name="Grigoriev I.V."/>
            <person name="Debuchy R."/>
            <person name="Gladieux P."/>
            <person name="Thoren M.H."/>
            <person name="Johannesson H."/>
        </authorList>
    </citation>
    <scope>NUCLEOTIDE SEQUENCE</scope>
    <source>
        <strain evidence="2">PSN243</strain>
    </source>
</reference>
<evidence type="ECO:0000259" key="1">
    <source>
        <dbReference type="Pfam" id="PF06985"/>
    </source>
</evidence>
<dbReference type="InterPro" id="IPR010730">
    <property type="entry name" value="HET"/>
</dbReference>
<dbReference type="PANTHER" id="PTHR24148">
    <property type="entry name" value="ANKYRIN REPEAT DOMAIN-CONTAINING PROTEIN 39 HOMOLOG-RELATED"/>
    <property type="match status" value="1"/>
</dbReference>
<evidence type="ECO:0000313" key="3">
    <source>
        <dbReference type="Proteomes" id="UP001321760"/>
    </source>
</evidence>
<name>A0AAV9G4Q5_9PEZI</name>
<proteinExistence type="predicted"/>
<protein>
    <submittedName>
        <fullName evidence="2">Heterokaryon incompatibility protein-domain-containing protein</fullName>
    </submittedName>
</protein>
<dbReference type="Proteomes" id="UP001321760">
    <property type="component" value="Unassembled WGS sequence"/>
</dbReference>
<gene>
    <name evidence="2" type="ORF">QBC34DRAFT_338012</name>
</gene>
<dbReference type="InterPro" id="IPR052895">
    <property type="entry name" value="HetReg/Transcr_Mod"/>
</dbReference>
<comment type="caution">
    <text evidence="2">The sequence shown here is derived from an EMBL/GenBank/DDBJ whole genome shotgun (WGS) entry which is preliminary data.</text>
</comment>
<dbReference type="Pfam" id="PF06985">
    <property type="entry name" value="HET"/>
    <property type="match status" value="1"/>
</dbReference>
<accession>A0AAV9G4Q5</accession>
<dbReference type="EMBL" id="MU866006">
    <property type="protein sequence ID" value="KAK4442812.1"/>
    <property type="molecule type" value="Genomic_DNA"/>
</dbReference>
<keyword evidence="3" id="KW-1185">Reference proteome</keyword>
<feature type="domain" description="Heterokaryon incompatibility" evidence="1">
    <location>
        <begin position="46"/>
        <end position="206"/>
    </location>
</feature>
<evidence type="ECO:0000313" key="2">
    <source>
        <dbReference type="EMBL" id="KAK4442812.1"/>
    </source>
</evidence>
<organism evidence="2 3">
    <name type="scientific">Podospora aff. communis PSN243</name>
    <dbReference type="NCBI Taxonomy" id="3040156"/>
    <lineage>
        <taxon>Eukaryota</taxon>
        <taxon>Fungi</taxon>
        <taxon>Dikarya</taxon>
        <taxon>Ascomycota</taxon>
        <taxon>Pezizomycotina</taxon>
        <taxon>Sordariomycetes</taxon>
        <taxon>Sordariomycetidae</taxon>
        <taxon>Sordariales</taxon>
        <taxon>Podosporaceae</taxon>
        <taxon>Podospora</taxon>
    </lineage>
</organism>
<reference evidence="2" key="1">
    <citation type="journal article" date="2023" name="Mol. Phylogenet. Evol.">
        <title>Genome-scale phylogeny and comparative genomics of the fungal order Sordariales.</title>
        <authorList>
            <person name="Hensen N."/>
            <person name="Bonometti L."/>
            <person name="Westerberg I."/>
            <person name="Brannstrom I.O."/>
            <person name="Guillou S."/>
            <person name="Cros-Aarteil S."/>
            <person name="Calhoun S."/>
            <person name="Haridas S."/>
            <person name="Kuo A."/>
            <person name="Mondo S."/>
            <person name="Pangilinan J."/>
            <person name="Riley R."/>
            <person name="LaButti K."/>
            <person name="Andreopoulos B."/>
            <person name="Lipzen A."/>
            <person name="Chen C."/>
            <person name="Yan M."/>
            <person name="Daum C."/>
            <person name="Ng V."/>
            <person name="Clum A."/>
            <person name="Steindorff A."/>
            <person name="Ohm R.A."/>
            <person name="Martin F."/>
            <person name="Silar P."/>
            <person name="Natvig D.O."/>
            <person name="Lalanne C."/>
            <person name="Gautier V."/>
            <person name="Ament-Velasquez S.L."/>
            <person name="Kruys A."/>
            <person name="Hutchinson M.I."/>
            <person name="Powell A.J."/>
            <person name="Barry K."/>
            <person name="Miller A.N."/>
            <person name="Grigoriev I.V."/>
            <person name="Debuchy R."/>
            <person name="Gladieux P."/>
            <person name="Hiltunen Thoren M."/>
            <person name="Johannesson H."/>
        </authorList>
    </citation>
    <scope>NUCLEOTIDE SEQUENCE</scope>
    <source>
        <strain evidence="2">PSN243</strain>
    </source>
</reference>